<feature type="transmembrane region" description="Helical" evidence="6">
    <location>
        <begin position="336"/>
        <end position="358"/>
    </location>
</feature>
<keyword evidence="2" id="KW-0813">Transport</keyword>
<dbReference type="GO" id="GO:0016020">
    <property type="term" value="C:membrane"/>
    <property type="evidence" value="ECO:0007669"/>
    <property type="project" value="UniProtKB-SubCell"/>
</dbReference>
<evidence type="ECO:0000259" key="7">
    <source>
        <dbReference type="PROSITE" id="PS50850"/>
    </source>
</evidence>
<comment type="subcellular location">
    <subcellularLocation>
        <location evidence="1">Membrane</location>
        <topology evidence="1">Multi-pass membrane protein</topology>
    </subcellularLocation>
</comment>
<dbReference type="EMBL" id="CAMXCT030000144">
    <property type="protein sequence ID" value="CAL4761895.1"/>
    <property type="molecule type" value="Genomic_DNA"/>
</dbReference>
<evidence type="ECO:0000313" key="9">
    <source>
        <dbReference type="EMBL" id="CAL1127958.1"/>
    </source>
</evidence>
<proteinExistence type="predicted"/>
<dbReference type="EMBL" id="CAMXCT020000144">
    <property type="protein sequence ID" value="CAL1127958.1"/>
    <property type="molecule type" value="Genomic_DNA"/>
</dbReference>
<dbReference type="GO" id="GO:0022857">
    <property type="term" value="F:transmembrane transporter activity"/>
    <property type="evidence" value="ECO:0007669"/>
    <property type="project" value="InterPro"/>
</dbReference>
<evidence type="ECO:0000256" key="1">
    <source>
        <dbReference type="ARBA" id="ARBA00004141"/>
    </source>
</evidence>
<feature type="transmembrane region" description="Helical" evidence="6">
    <location>
        <begin position="126"/>
        <end position="147"/>
    </location>
</feature>
<keyword evidence="4 6" id="KW-1133">Transmembrane helix</keyword>
<evidence type="ECO:0000313" key="11">
    <source>
        <dbReference type="Proteomes" id="UP001152797"/>
    </source>
</evidence>
<feature type="transmembrane region" description="Helical" evidence="6">
    <location>
        <begin position="241"/>
        <end position="261"/>
    </location>
</feature>
<dbReference type="SUPFAM" id="SSF103473">
    <property type="entry name" value="MFS general substrate transporter"/>
    <property type="match status" value="1"/>
</dbReference>
<evidence type="ECO:0000256" key="4">
    <source>
        <dbReference type="ARBA" id="ARBA00022989"/>
    </source>
</evidence>
<evidence type="ECO:0000313" key="10">
    <source>
        <dbReference type="EMBL" id="CAL4761895.1"/>
    </source>
</evidence>
<keyword evidence="5 6" id="KW-0472">Membrane</keyword>
<dbReference type="Proteomes" id="UP001152797">
    <property type="component" value="Unassembled WGS sequence"/>
</dbReference>
<evidence type="ECO:0000256" key="5">
    <source>
        <dbReference type="ARBA" id="ARBA00023136"/>
    </source>
</evidence>
<evidence type="ECO:0000256" key="6">
    <source>
        <dbReference type="SAM" id="Phobius"/>
    </source>
</evidence>
<keyword evidence="3 6" id="KW-0812">Transmembrane</keyword>
<dbReference type="InterPro" id="IPR020846">
    <property type="entry name" value="MFS_dom"/>
</dbReference>
<comment type="caution">
    <text evidence="8">The sequence shown here is derived from an EMBL/GenBank/DDBJ whole genome shotgun (WGS) entry which is preliminary data.</text>
</comment>
<keyword evidence="11" id="KW-1185">Reference proteome</keyword>
<reference evidence="8" key="1">
    <citation type="submission" date="2022-10" db="EMBL/GenBank/DDBJ databases">
        <authorList>
            <person name="Chen Y."/>
            <person name="Dougan E. K."/>
            <person name="Chan C."/>
            <person name="Rhodes N."/>
            <person name="Thang M."/>
        </authorList>
    </citation>
    <scope>NUCLEOTIDE SEQUENCE</scope>
</reference>
<feature type="domain" description="Major facilitator superfamily (MFS) profile" evidence="7">
    <location>
        <begin position="86"/>
        <end position="492"/>
    </location>
</feature>
<dbReference type="InterPro" id="IPR011701">
    <property type="entry name" value="MFS"/>
</dbReference>
<organism evidence="8">
    <name type="scientific">Cladocopium goreaui</name>
    <dbReference type="NCBI Taxonomy" id="2562237"/>
    <lineage>
        <taxon>Eukaryota</taxon>
        <taxon>Sar</taxon>
        <taxon>Alveolata</taxon>
        <taxon>Dinophyceae</taxon>
        <taxon>Suessiales</taxon>
        <taxon>Symbiodiniaceae</taxon>
        <taxon>Cladocopium</taxon>
    </lineage>
</organism>
<name>A0A9P1FFS8_9DINO</name>
<dbReference type="OrthoDB" id="446368at2759"/>
<dbReference type="PANTHER" id="PTHR23506:SF26">
    <property type="entry name" value="MFS-TYPE TRANSPORTER SLC18B1"/>
    <property type="match status" value="1"/>
</dbReference>
<dbReference type="PANTHER" id="PTHR23506">
    <property type="entry name" value="GH10249P"/>
    <property type="match status" value="1"/>
</dbReference>
<feature type="transmembrane region" description="Helical" evidence="6">
    <location>
        <begin position="393"/>
        <end position="412"/>
    </location>
</feature>
<dbReference type="AlphaFoldDB" id="A0A9P1FFS8"/>
<protein>
    <submittedName>
        <fullName evidence="10">Vesicular acetylcholine transporter (VAChT)</fullName>
    </submittedName>
</protein>
<evidence type="ECO:0000256" key="3">
    <source>
        <dbReference type="ARBA" id="ARBA00022692"/>
    </source>
</evidence>
<dbReference type="PROSITE" id="PS50850">
    <property type="entry name" value="MFS"/>
    <property type="match status" value="1"/>
</dbReference>
<dbReference type="Gene3D" id="1.20.1250.20">
    <property type="entry name" value="MFS general substrate transporter like domains"/>
    <property type="match status" value="1"/>
</dbReference>
<reference evidence="9" key="2">
    <citation type="submission" date="2024-04" db="EMBL/GenBank/DDBJ databases">
        <authorList>
            <person name="Chen Y."/>
            <person name="Shah S."/>
            <person name="Dougan E. K."/>
            <person name="Thang M."/>
            <person name="Chan C."/>
        </authorList>
    </citation>
    <scope>NUCLEOTIDE SEQUENCE [LARGE SCALE GENOMIC DNA]</scope>
</reference>
<feature type="transmembrane region" description="Helical" evidence="6">
    <location>
        <begin position="86"/>
        <end position="106"/>
    </location>
</feature>
<dbReference type="InterPro" id="IPR036259">
    <property type="entry name" value="MFS_trans_sf"/>
</dbReference>
<feature type="transmembrane region" description="Helical" evidence="6">
    <location>
        <begin position="299"/>
        <end position="316"/>
    </location>
</feature>
<feature type="transmembrane region" description="Helical" evidence="6">
    <location>
        <begin position="159"/>
        <end position="181"/>
    </location>
</feature>
<feature type="transmembrane region" description="Helical" evidence="6">
    <location>
        <begin position="365"/>
        <end position="387"/>
    </location>
</feature>
<dbReference type="InterPro" id="IPR050930">
    <property type="entry name" value="MFS_Vesicular_Transporter"/>
</dbReference>
<evidence type="ECO:0000313" key="8">
    <source>
        <dbReference type="EMBL" id="CAI3974583.1"/>
    </source>
</evidence>
<evidence type="ECO:0000256" key="2">
    <source>
        <dbReference type="ARBA" id="ARBA00022448"/>
    </source>
</evidence>
<dbReference type="EMBL" id="CAMXCT010000144">
    <property type="protein sequence ID" value="CAI3974583.1"/>
    <property type="molecule type" value="Genomic_DNA"/>
</dbReference>
<sequence>MAEDGGKMGIFGTKQIPTELRNPEALHQYACPLAANTEAAIKSESEHSRAVGLEFAHLGVGSHGKTGRDDASFHAMAPLFSGERGVVLVTCLGAYFLSMAMIYQMSPFFQLYARETCGASTSTVGVIFGVMPTACFIGNLAMGSMISRFGVEVMLNSGLVLLAVSSLGFGLSDSVAGWMFWRSLQGLATAPIYTSISTRLARTFTGSGEFNRVVGLQEVFGNVGVTIGPFLGGVLFQYGGFFLPFALSAVLHLLFVGISFCGKSPSGSSSEPLVEGSDGAEDLEEDPTVTVCSVSSVRLVLLSGISMLCLGVWGGFEPLLGDHFIQVLGPLNQSVIGFLMSLSALPSTFGAMAVPTLAEYVGSKWLMTSGLLIYGLGCFLMGSWQLVSPWTSQLAGLLLIGSGWGLCWTPVLPSMVDTAASRLRDVSVEVARHKVSPPVSSLFNAAAALGEALGPTLGTWVLAQGFRRGTQLLTLLLACYALATHCSDGRARVDLAAAEQPQLRREMTVHTQTLETLNWKKHVQDPVFEKLLLSRLKADDLSRCAALICLDLKTPCTMMEDLRTWLDVLKRVSAELMQQLPLEEQDRLHEEVSERVANYEEPKAETSPEVCWG</sequence>
<gene>
    <name evidence="8" type="ORF">C1SCF055_LOCUS2973</name>
</gene>
<dbReference type="Pfam" id="PF07690">
    <property type="entry name" value="MFS_1"/>
    <property type="match status" value="1"/>
</dbReference>
<accession>A0A9P1FFS8</accession>